<protein>
    <submittedName>
        <fullName evidence="1">CRISPR-associated protein Csc3</fullName>
    </submittedName>
</protein>
<dbReference type="Proteomes" id="UP000001661">
    <property type="component" value="Chromosome"/>
</dbReference>
<dbReference type="NCBIfam" id="TIGR03174">
    <property type="entry name" value="cas_Csc3"/>
    <property type="match status" value="2"/>
</dbReference>
<organism evidence="1 2">
    <name type="scientific">Acetohalobium arabaticum (strain ATCC 49924 / DSM 5501 / Z-7288)</name>
    <dbReference type="NCBI Taxonomy" id="574087"/>
    <lineage>
        <taxon>Bacteria</taxon>
        <taxon>Bacillati</taxon>
        <taxon>Bacillota</taxon>
        <taxon>Clostridia</taxon>
        <taxon>Halanaerobiales</taxon>
        <taxon>Halobacteroidaceae</taxon>
        <taxon>Acetohalobium</taxon>
    </lineage>
</organism>
<dbReference type="KEGG" id="aar:Acear_0816"/>
<dbReference type="InterPro" id="IPR017589">
    <property type="entry name" value="CRISPR-assoc_prot_Cas10d/Csc3"/>
</dbReference>
<evidence type="ECO:0000313" key="1">
    <source>
        <dbReference type="EMBL" id="ADL12352.1"/>
    </source>
</evidence>
<accession>D9QVU3</accession>
<dbReference type="eggNOG" id="ENOG502Z9DU">
    <property type="taxonomic scope" value="Bacteria"/>
</dbReference>
<dbReference type="EMBL" id="CP002105">
    <property type="protein sequence ID" value="ADL12352.1"/>
    <property type="molecule type" value="Genomic_DNA"/>
</dbReference>
<dbReference type="STRING" id="574087.Acear_0816"/>
<keyword evidence="2" id="KW-1185">Reference proteome</keyword>
<dbReference type="HOGENOM" id="CLU_280448_0_0_9"/>
<gene>
    <name evidence="1" type="ordered locus">Acear_0816</name>
</gene>
<evidence type="ECO:0000313" key="2">
    <source>
        <dbReference type="Proteomes" id="UP000001661"/>
    </source>
</evidence>
<dbReference type="OrthoDB" id="9806213at2"/>
<reference evidence="1 2" key="1">
    <citation type="journal article" date="2010" name="Stand. Genomic Sci.">
        <title>Complete genome sequence of Acetohalobium arabaticum type strain (Z-7288).</title>
        <authorList>
            <person name="Sikorski J."/>
            <person name="Lapidus A."/>
            <person name="Chertkov O."/>
            <person name="Lucas S."/>
            <person name="Copeland A."/>
            <person name="Glavina Del Rio T."/>
            <person name="Nolan M."/>
            <person name="Tice H."/>
            <person name="Cheng J.F."/>
            <person name="Han C."/>
            <person name="Brambilla E."/>
            <person name="Pitluck S."/>
            <person name="Liolios K."/>
            <person name="Ivanova N."/>
            <person name="Mavromatis K."/>
            <person name="Mikhailova N."/>
            <person name="Pati A."/>
            <person name="Bruce D."/>
            <person name="Detter C."/>
            <person name="Tapia R."/>
            <person name="Goodwin L."/>
            <person name="Chen A."/>
            <person name="Palaniappan K."/>
            <person name="Land M."/>
            <person name="Hauser L."/>
            <person name="Chang Y.J."/>
            <person name="Jeffries C.D."/>
            <person name="Rohde M."/>
            <person name="Goker M."/>
            <person name="Spring S."/>
            <person name="Woyke T."/>
            <person name="Bristow J."/>
            <person name="Eisen J.A."/>
            <person name="Markowitz V."/>
            <person name="Hugenholtz P."/>
            <person name="Kyrpides N.C."/>
            <person name="Klenk H.P."/>
        </authorList>
    </citation>
    <scope>NUCLEOTIDE SEQUENCE [LARGE SCALE GENOMIC DNA]</scope>
    <source>
        <strain evidence="2">ATCC 49924 / DSM 5501 / Z-7288</strain>
    </source>
</reference>
<dbReference type="AlphaFoldDB" id="D9QVU3"/>
<sequence>MSSILELVASEEDSFWNDYLQEVAFNGLTPYYKIQQWGNREGTTLGEHVLTGCMLIQELKDICNLTELEEKICLAAYTVHDMNKIERFANKNIPLKKATLEDILIELERVNLVKIFPEAKEYIDDITFLVRNHAGKFHAMEGLLAPNKRDFQLGQDRLEELVELIKGVDVADLSDEFSEEYQKDKFLSKVNIIADKQYQLVNHRLSEHRGILTNLIHNAVNQYLQEEYNYTPVFVYPKGIYYLTDDPVKLTRNEFEKLAKQVEKEVNKIVRGKFADFISSTSTGIKIDGKCLDLNVPFIDMLEVVDNRIHSKGYGSDRHTKVWKKVLENVDGLDQDTTEDYKEFFAALTDTPFVEEEFHTAELIRAYYNFLRLDHFNLNSAQAWNRTYELLDVDEEVQSYFELLSGLAAIYYRPYPLAKYLMDNEDLSYDKLYQLVKERGTEVVDELQDDETDSLFKRYIYRVLSIDQQNFVDQEEFQANFDYYLDKPHKQCSTCGLDYEVDDWMAGDVPDNINVQFFSNRLAGGGGEPKRNICKICNKQFVLEKLNFVAHSQTDTFYLHFYPKGFHSAVFLNAFRHTLDKLRGEDNRAIMLKNDQIIIDQLDEKVDRDLQLKFSETNSNGNPLPRYSQVVGNIITLPLNCPGDNDTQRFIFALQQILIWMRYFNFRAILSRTPIPPLAHNEFDQLYLDNLPFNLKGVIGKQNLDHEEVEELWGDIKDFYNISSQVDEGTDRRKVYAKLFRTASDNLMELFFVLDRLIIQKADSEREELAISRRVLEKLESLISTKGGEEMESAEVIAKLGELAGKSYIKGKTFKRNSLLKPIDIIFDLLERKSEYLDLETVFATATQQIFDHIKRISPDDRQPGETKYQKIEEFVATFKKDLLEGVYQGKINNLIADQKIIKSAYLFYYRKATKTEE</sequence>
<proteinExistence type="predicted"/>
<dbReference type="RefSeq" id="WP_013277798.1">
    <property type="nucleotide sequence ID" value="NC_014378.1"/>
</dbReference>
<name>D9QVU3_ACEAZ</name>